<evidence type="ECO:0000313" key="14">
    <source>
        <dbReference type="Proteomes" id="UP000183997"/>
    </source>
</evidence>
<dbReference type="InterPro" id="IPR036206">
    <property type="entry name" value="ThiamineP_synth_sf"/>
</dbReference>
<evidence type="ECO:0000256" key="7">
    <source>
        <dbReference type="ARBA" id="ARBA00047851"/>
    </source>
</evidence>
<evidence type="ECO:0000256" key="11">
    <source>
        <dbReference type="RuleBase" id="RU004253"/>
    </source>
</evidence>
<evidence type="ECO:0000256" key="5">
    <source>
        <dbReference type="ARBA" id="ARBA00022977"/>
    </source>
</evidence>
<name>A0A1M6X9W0_9FIRM</name>
<evidence type="ECO:0000256" key="2">
    <source>
        <dbReference type="ARBA" id="ARBA00022679"/>
    </source>
</evidence>
<keyword evidence="4 9" id="KW-0460">Magnesium</keyword>
<keyword evidence="3 9" id="KW-0479">Metal-binding</keyword>
<feature type="binding site" evidence="9">
    <location>
        <position position="80"/>
    </location>
    <ligand>
        <name>Mg(2+)</name>
        <dbReference type="ChEBI" id="CHEBI:18420"/>
    </ligand>
</feature>
<comment type="cofactor">
    <cofactor evidence="9">
        <name>Mg(2+)</name>
        <dbReference type="ChEBI" id="CHEBI:18420"/>
    </cofactor>
    <text evidence="9">Binds 1 Mg(2+) ion per subunit.</text>
</comment>
<dbReference type="InterPro" id="IPR034291">
    <property type="entry name" value="TMP_synthase"/>
</dbReference>
<feature type="binding site" evidence="9">
    <location>
        <position position="79"/>
    </location>
    <ligand>
        <name>4-amino-2-methyl-5-(diphosphooxymethyl)pyrimidine</name>
        <dbReference type="ChEBI" id="CHEBI:57841"/>
    </ligand>
</feature>
<dbReference type="RefSeq" id="WP_072917750.1">
    <property type="nucleotide sequence ID" value="NZ_FRAR01000042.1"/>
</dbReference>
<dbReference type="AlphaFoldDB" id="A0A1M6X9W0"/>
<protein>
    <recommendedName>
        <fullName evidence="9">Thiamine-phosphate synthase</fullName>
        <shortName evidence="9">TP synthase</shortName>
        <shortName evidence="9">TPS</shortName>
        <ecNumber evidence="9">2.5.1.3</ecNumber>
    </recommendedName>
    <alternativeName>
        <fullName evidence="9">Thiamine-phosphate pyrophosphorylase</fullName>
        <shortName evidence="9">TMP pyrophosphorylase</shortName>
        <shortName evidence="9">TMP-PPase</shortName>
    </alternativeName>
</protein>
<proteinExistence type="inferred from homology"/>
<feature type="binding site" evidence="9">
    <location>
        <begin position="195"/>
        <end position="196"/>
    </location>
    <ligand>
        <name>2-[(2R,5Z)-2-carboxy-4-methylthiazol-5(2H)-ylidene]ethyl phosphate</name>
        <dbReference type="ChEBI" id="CHEBI:62899"/>
    </ligand>
</feature>
<dbReference type="InterPro" id="IPR013785">
    <property type="entry name" value="Aldolase_TIM"/>
</dbReference>
<dbReference type="Gene3D" id="3.20.20.70">
    <property type="entry name" value="Aldolase class I"/>
    <property type="match status" value="1"/>
</dbReference>
<comment type="catalytic activity">
    <reaction evidence="6 9 10">
        <text>4-methyl-5-(2-phosphooxyethyl)-thiazole + 4-amino-2-methyl-5-(diphosphooxymethyl)pyrimidine + H(+) = thiamine phosphate + diphosphate</text>
        <dbReference type="Rhea" id="RHEA:22328"/>
        <dbReference type="ChEBI" id="CHEBI:15378"/>
        <dbReference type="ChEBI" id="CHEBI:33019"/>
        <dbReference type="ChEBI" id="CHEBI:37575"/>
        <dbReference type="ChEBI" id="CHEBI:57841"/>
        <dbReference type="ChEBI" id="CHEBI:58296"/>
        <dbReference type="EC" id="2.5.1.3"/>
    </reaction>
</comment>
<dbReference type="OrthoDB" id="9812206at2"/>
<dbReference type="GO" id="GO:0009229">
    <property type="term" value="P:thiamine diphosphate biosynthetic process"/>
    <property type="evidence" value="ECO:0007669"/>
    <property type="project" value="UniProtKB-UniRule"/>
</dbReference>
<dbReference type="NCBIfam" id="TIGR00693">
    <property type="entry name" value="thiE"/>
    <property type="match status" value="1"/>
</dbReference>
<evidence type="ECO:0000256" key="1">
    <source>
        <dbReference type="ARBA" id="ARBA00005165"/>
    </source>
</evidence>
<sequence length="217" mass="23064">MEIITDAKMRELLKVYFILGSTNCTQDPLEVMHQAIEGGITLFQYREKGTGALLGEDKYKLAQAIQKLCQQHQIPFIVNDDVDLALSLNADGVHIGQEDESAAAVREKIGNKILGVSVHTREQAYEAIQQGADYLGLGPVFSTTTKEDAKAAAGTALIQTLRKEGLTIPLVGIGGITAENAPLVMAAGADGVSVITAISLADSVIHSTQKLCQAVYG</sequence>
<keyword evidence="14" id="KW-1185">Reference proteome</keyword>
<feature type="domain" description="Thiamine phosphate synthase/TenI" evidence="12">
    <location>
        <begin position="15"/>
        <end position="198"/>
    </location>
</feature>
<evidence type="ECO:0000256" key="3">
    <source>
        <dbReference type="ARBA" id="ARBA00022723"/>
    </source>
</evidence>
<dbReference type="PANTHER" id="PTHR20857:SF15">
    <property type="entry name" value="THIAMINE-PHOSPHATE SYNTHASE"/>
    <property type="match status" value="1"/>
</dbReference>
<dbReference type="CDD" id="cd00564">
    <property type="entry name" value="TMP_TenI"/>
    <property type="match status" value="1"/>
</dbReference>
<dbReference type="GO" id="GO:0005737">
    <property type="term" value="C:cytoplasm"/>
    <property type="evidence" value="ECO:0007669"/>
    <property type="project" value="TreeGrafter"/>
</dbReference>
<dbReference type="SUPFAM" id="SSF51391">
    <property type="entry name" value="Thiamin phosphate synthase"/>
    <property type="match status" value="1"/>
</dbReference>
<feature type="binding site" evidence="9">
    <location>
        <begin position="143"/>
        <end position="145"/>
    </location>
    <ligand>
        <name>2-[(2R,5Z)-2-carboxy-4-methylthiazol-5(2H)-ylidene]ethyl phosphate</name>
        <dbReference type="ChEBI" id="CHEBI:62899"/>
    </ligand>
</feature>
<dbReference type="Pfam" id="PF02581">
    <property type="entry name" value="TMP-TENI"/>
    <property type="match status" value="1"/>
</dbReference>
<comment type="similarity">
    <text evidence="9 10">Belongs to the thiamine-phosphate synthase family.</text>
</comment>
<accession>A0A1M6X9W0</accession>
<evidence type="ECO:0000256" key="4">
    <source>
        <dbReference type="ARBA" id="ARBA00022842"/>
    </source>
</evidence>
<evidence type="ECO:0000256" key="6">
    <source>
        <dbReference type="ARBA" id="ARBA00047334"/>
    </source>
</evidence>
<evidence type="ECO:0000256" key="9">
    <source>
        <dbReference type="HAMAP-Rule" id="MF_00097"/>
    </source>
</evidence>
<dbReference type="EMBL" id="FRAR01000042">
    <property type="protein sequence ID" value="SHL02724.1"/>
    <property type="molecule type" value="Genomic_DNA"/>
</dbReference>
<gene>
    <name evidence="9" type="primary">thiE</name>
    <name evidence="13" type="ORF">SAMN02745123_03956</name>
</gene>
<comment type="catalytic activity">
    <reaction evidence="7 9 10">
        <text>2-(2-carboxy-4-methylthiazol-5-yl)ethyl phosphate + 4-amino-2-methyl-5-(diphosphooxymethyl)pyrimidine + 2 H(+) = thiamine phosphate + CO2 + diphosphate</text>
        <dbReference type="Rhea" id="RHEA:47848"/>
        <dbReference type="ChEBI" id="CHEBI:15378"/>
        <dbReference type="ChEBI" id="CHEBI:16526"/>
        <dbReference type="ChEBI" id="CHEBI:33019"/>
        <dbReference type="ChEBI" id="CHEBI:37575"/>
        <dbReference type="ChEBI" id="CHEBI:57841"/>
        <dbReference type="ChEBI" id="CHEBI:62890"/>
        <dbReference type="EC" id="2.5.1.3"/>
    </reaction>
</comment>
<evidence type="ECO:0000259" key="12">
    <source>
        <dbReference type="Pfam" id="PF02581"/>
    </source>
</evidence>
<feature type="binding site" evidence="9">
    <location>
        <begin position="44"/>
        <end position="48"/>
    </location>
    <ligand>
        <name>4-amino-2-methyl-5-(diphosphooxymethyl)pyrimidine</name>
        <dbReference type="ChEBI" id="CHEBI:57841"/>
    </ligand>
</feature>
<dbReference type="PANTHER" id="PTHR20857">
    <property type="entry name" value="THIAMINE-PHOSPHATE PYROPHOSPHORYLASE"/>
    <property type="match status" value="1"/>
</dbReference>
<feature type="binding site" evidence="9">
    <location>
        <position position="146"/>
    </location>
    <ligand>
        <name>4-amino-2-methyl-5-(diphosphooxymethyl)pyrimidine</name>
        <dbReference type="ChEBI" id="CHEBI:57841"/>
    </ligand>
</feature>
<feature type="binding site" evidence="9">
    <location>
        <position position="99"/>
    </location>
    <ligand>
        <name>Mg(2+)</name>
        <dbReference type="ChEBI" id="CHEBI:18420"/>
    </ligand>
</feature>
<keyword evidence="2 9" id="KW-0808">Transferase</keyword>
<evidence type="ECO:0000313" key="13">
    <source>
        <dbReference type="EMBL" id="SHL02724.1"/>
    </source>
</evidence>
<organism evidence="13 14">
    <name type="scientific">Desulforamulus aeronauticus DSM 10349</name>
    <dbReference type="NCBI Taxonomy" id="1121421"/>
    <lineage>
        <taxon>Bacteria</taxon>
        <taxon>Bacillati</taxon>
        <taxon>Bacillota</taxon>
        <taxon>Clostridia</taxon>
        <taxon>Eubacteriales</taxon>
        <taxon>Peptococcaceae</taxon>
        <taxon>Desulforamulus</taxon>
    </lineage>
</organism>
<comment type="catalytic activity">
    <reaction evidence="8 9 10">
        <text>2-[(2R,5Z)-2-carboxy-4-methylthiazol-5(2H)-ylidene]ethyl phosphate + 4-amino-2-methyl-5-(diphosphooxymethyl)pyrimidine + 2 H(+) = thiamine phosphate + CO2 + diphosphate</text>
        <dbReference type="Rhea" id="RHEA:47844"/>
        <dbReference type="ChEBI" id="CHEBI:15378"/>
        <dbReference type="ChEBI" id="CHEBI:16526"/>
        <dbReference type="ChEBI" id="CHEBI:33019"/>
        <dbReference type="ChEBI" id="CHEBI:37575"/>
        <dbReference type="ChEBI" id="CHEBI:57841"/>
        <dbReference type="ChEBI" id="CHEBI:62899"/>
        <dbReference type="EC" id="2.5.1.3"/>
    </reaction>
</comment>
<evidence type="ECO:0000256" key="8">
    <source>
        <dbReference type="ARBA" id="ARBA00047883"/>
    </source>
</evidence>
<dbReference type="EC" id="2.5.1.3" evidence="9"/>
<keyword evidence="5 9" id="KW-0784">Thiamine biosynthesis</keyword>
<dbReference type="GO" id="GO:0009228">
    <property type="term" value="P:thiamine biosynthetic process"/>
    <property type="evidence" value="ECO:0007669"/>
    <property type="project" value="UniProtKB-KW"/>
</dbReference>
<dbReference type="STRING" id="1121421.SAMN02745123_03956"/>
<reference evidence="14" key="1">
    <citation type="submission" date="2016-11" db="EMBL/GenBank/DDBJ databases">
        <authorList>
            <person name="Varghese N."/>
            <person name="Submissions S."/>
        </authorList>
    </citation>
    <scope>NUCLEOTIDE SEQUENCE [LARGE SCALE GENOMIC DNA]</scope>
    <source>
        <strain evidence="14">DSM 10349</strain>
    </source>
</reference>
<feature type="binding site" evidence="9">
    <location>
        <position position="175"/>
    </location>
    <ligand>
        <name>2-[(2R,5Z)-2-carboxy-4-methylthiazol-5(2H)-ylidene]ethyl phosphate</name>
        <dbReference type="ChEBI" id="CHEBI:62899"/>
    </ligand>
</feature>
<comment type="pathway">
    <text evidence="1 9 11">Cofactor biosynthesis; thiamine diphosphate biosynthesis; thiamine phosphate from 4-amino-2-methyl-5-diphosphomethylpyrimidine and 4-methyl-5-(2-phosphoethyl)-thiazole: step 1/1.</text>
</comment>
<feature type="binding site" evidence="9">
    <location>
        <position position="117"/>
    </location>
    <ligand>
        <name>4-amino-2-methyl-5-(diphosphooxymethyl)pyrimidine</name>
        <dbReference type="ChEBI" id="CHEBI:57841"/>
    </ligand>
</feature>
<dbReference type="GO" id="GO:0004789">
    <property type="term" value="F:thiamine-phosphate diphosphorylase activity"/>
    <property type="evidence" value="ECO:0007669"/>
    <property type="project" value="UniProtKB-UniRule"/>
</dbReference>
<evidence type="ECO:0000256" key="10">
    <source>
        <dbReference type="RuleBase" id="RU003826"/>
    </source>
</evidence>
<comment type="function">
    <text evidence="9">Condenses 4-methyl-5-(beta-hydroxyethyl)thiazole monophosphate (THZ-P) and 2-methyl-4-amino-5-hydroxymethyl pyrimidine pyrophosphate (HMP-PP) to form thiamine monophosphate (TMP).</text>
</comment>
<dbReference type="InterPro" id="IPR022998">
    <property type="entry name" value="ThiamineP_synth_TenI"/>
</dbReference>
<dbReference type="Proteomes" id="UP000183997">
    <property type="component" value="Unassembled WGS sequence"/>
</dbReference>
<dbReference type="UniPathway" id="UPA00060">
    <property type="reaction ID" value="UER00141"/>
</dbReference>
<dbReference type="GO" id="GO:0000287">
    <property type="term" value="F:magnesium ion binding"/>
    <property type="evidence" value="ECO:0007669"/>
    <property type="project" value="UniProtKB-UniRule"/>
</dbReference>
<dbReference type="HAMAP" id="MF_00097">
    <property type="entry name" value="TMP_synthase"/>
    <property type="match status" value="1"/>
</dbReference>
<dbReference type="FunFam" id="3.20.20.70:FF:000096">
    <property type="entry name" value="Thiamine-phosphate synthase"/>
    <property type="match status" value="1"/>
</dbReference>